<reference evidence="1" key="1">
    <citation type="journal article" date="2020" name="Stud. Mycol.">
        <title>101 Dothideomycetes genomes: a test case for predicting lifestyles and emergence of pathogens.</title>
        <authorList>
            <person name="Haridas S."/>
            <person name="Albert R."/>
            <person name="Binder M."/>
            <person name="Bloem J."/>
            <person name="Labutti K."/>
            <person name="Salamov A."/>
            <person name="Andreopoulos B."/>
            <person name="Baker S."/>
            <person name="Barry K."/>
            <person name="Bills G."/>
            <person name="Bluhm B."/>
            <person name="Cannon C."/>
            <person name="Castanera R."/>
            <person name="Culley D."/>
            <person name="Daum C."/>
            <person name="Ezra D."/>
            <person name="Gonzalez J."/>
            <person name="Henrissat B."/>
            <person name="Kuo A."/>
            <person name="Liang C."/>
            <person name="Lipzen A."/>
            <person name="Lutzoni F."/>
            <person name="Magnuson J."/>
            <person name="Mondo S."/>
            <person name="Nolan M."/>
            <person name="Ohm R."/>
            <person name="Pangilinan J."/>
            <person name="Park H.-J."/>
            <person name="Ramirez L."/>
            <person name="Alfaro M."/>
            <person name="Sun H."/>
            <person name="Tritt A."/>
            <person name="Yoshinaga Y."/>
            <person name="Zwiers L.-H."/>
            <person name="Turgeon B."/>
            <person name="Goodwin S."/>
            <person name="Spatafora J."/>
            <person name="Crous P."/>
            <person name="Grigoriev I."/>
        </authorList>
    </citation>
    <scope>NUCLEOTIDE SEQUENCE</scope>
    <source>
        <strain evidence="1">CBS 122681</strain>
    </source>
</reference>
<sequence length="196" mass="21927">MTSLRPQSSLRGVGNDWFVYLFYYTNLHIQAGGCRTSLLDLTNSKDQTIHRKSQKIFRKRTPCICSLKSPYANRRDHPNAAGVSCIFPCISGGQQKPSGHYGSLANVKLTQCKWHMYLLYFLQEQWDNSNARNQGLVIQIFKIVLPKLGGRVSEQEINDLWGGTQDTEPSCCPDSQSLSKMSNCCTVSSLAAKANT</sequence>
<protein>
    <submittedName>
        <fullName evidence="1">Uncharacterized protein</fullName>
    </submittedName>
</protein>
<keyword evidence="2" id="KW-1185">Reference proteome</keyword>
<accession>A0A6A6TN23</accession>
<name>A0A6A6TN23_9PLEO</name>
<evidence type="ECO:0000313" key="2">
    <source>
        <dbReference type="Proteomes" id="UP000799324"/>
    </source>
</evidence>
<evidence type="ECO:0000313" key="1">
    <source>
        <dbReference type="EMBL" id="KAF2661475.1"/>
    </source>
</evidence>
<dbReference type="AlphaFoldDB" id="A0A6A6TN23"/>
<organism evidence="1 2">
    <name type="scientific">Lophiostoma macrostomum CBS 122681</name>
    <dbReference type="NCBI Taxonomy" id="1314788"/>
    <lineage>
        <taxon>Eukaryota</taxon>
        <taxon>Fungi</taxon>
        <taxon>Dikarya</taxon>
        <taxon>Ascomycota</taxon>
        <taxon>Pezizomycotina</taxon>
        <taxon>Dothideomycetes</taxon>
        <taxon>Pleosporomycetidae</taxon>
        <taxon>Pleosporales</taxon>
        <taxon>Lophiostomataceae</taxon>
        <taxon>Lophiostoma</taxon>
    </lineage>
</organism>
<dbReference type="Proteomes" id="UP000799324">
    <property type="component" value="Unassembled WGS sequence"/>
</dbReference>
<gene>
    <name evidence="1" type="ORF">K491DRAFT_673791</name>
</gene>
<dbReference type="EMBL" id="MU004293">
    <property type="protein sequence ID" value="KAF2661475.1"/>
    <property type="molecule type" value="Genomic_DNA"/>
</dbReference>
<proteinExistence type="predicted"/>